<proteinExistence type="inferred from homology"/>
<feature type="binding site" evidence="3">
    <location>
        <position position="109"/>
    </location>
    <ligand>
        <name>phosphoenolpyruvate</name>
        <dbReference type="ChEBI" id="CHEBI:58702"/>
    </ligand>
</feature>
<name>A0A2A4T8G8_9DELT</name>
<dbReference type="Proteomes" id="UP000218113">
    <property type="component" value="Unassembled WGS sequence"/>
</dbReference>
<dbReference type="Gene3D" id="3.20.20.70">
    <property type="entry name" value="Aldolase class I"/>
    <property type="match status" value="1"/>
</dbReference>
<dbReference type="InterPro" id="IPR013785">
    <property type="entry name" value="Aldolase_TIM"/>
</dbReference>
<evidence type="ECO:0000256" key="4">
    <source>
        <dbReference type="RuleBase" id="RU363071"/>
    </source>
</evidence>
<gene>
    <name evidence="5" type="ORF">COB67_04050</name>
</gene>
<feature type="binding site" evidence="3">
    <location>
        <position position="292"/>
    </location>
    <ligand>
        <name>phosphoenolpyruvate</name>
        <dbReference type="ChEBI" id="CHEBI:58702"/>
    </ligand>
</feature>
<evidence type="ECO:0000256" key="1">
    <source>
        <dbReference type="ARBA" id="ARBA00008911"/>
    </source>
</evidence>
<comment type="cofactor">
    <cofactor evidence="3">
        <name>Mn(2+)</name>
        <dbReference type="ChEBI" id="CHEBI:29035"/>
    </cofactor>
    <cofactor evidence="3">
        <name>Co(2+)</name>
        <dbReference type="ChEBI" id="CHEBI:48828"/>
    </cofactor>
    <cofactor evidence="3">
        <name>Cd(2+)</name>
        <dbReference type="ChEBI" id="CHEBI:48775"/>
    </cofactor>
    <text evidence="3">Binds 1 divalent cation per subunit. The enzyme is active with manganese, cobalt or cadmium ions.</text>
</comment>
<dbReference type="SUPFAM" id="SSF51569">
    <property type="entry name" value="Aldolase"/>
    <property type="match status" value="1"/>
</dbReference>
<comment type="catalytic activity">
    <reaction evidence="4">
        <text>D-erythrose 4-phosphate + phosphoenolpyruvate + H2O = 7-phospho-2-dehydro-3-deoxy-D-arabino-heptonate + phosphate</text>
        <dbReference type="Rhea" id="RHEA:14717"/>
        <dbReference type="ChEBI" id="CHEBI:15377"/>
        <dbReference type="ChEBI" id="CHEBI:16897"/>
        <dbReference type="ChEBI" id="CHEBI:43474"/>
        <dbReference type="ChEBI" id="CHEBI:58394"/>
        <dbReference type="ChEBI" id="CHEBI:58702"/>
        <dbReference type="EC" id="2.5.1.54"/>
    </reaction>
</comment>
<keyword evidence="3" id="KW-0170">Cobalt</keyword>
<evidence type="ECO:0000256" key="3">
    <source>
        <dbReference type="PIRSR" id="PIRSR602480-1"/>
    </source>
</evidence>
<dbReference type="GO" id="GO:0009073">
    <property type="term" value="P:aromatic amino acid family biosynthetic process"/>
    <property type="evidence" value="ECO:0007669"/>
    <property type="project" value="UniProtKB-KW"/>
</dbReference>
<evidence type="ECO:0000313" key="5">
    <source>
        <dbReference type="EMBL" id="PCI29435.1"/>
    </source>
</evidence>
<comment type="similarity">
    <text evidence="1 4">Belongs to the class-II DAHP synthase family.</text>
</comment>
<dbReference type="Pfam" id="PF01474">
    <property type="entry name" value="DAHP_synth_2"/>
    <property type="match status" value="1"/>
</dbReference>
<feature type="binding site" evidence="3">
    <location>
        <position position="397"/>
    </location>
    <ligand>
        <name>Mn(2+)</name>
        <dbReference type="ChEBI" id="CHEBI:29035"/>
    </ligand>
</feature>
<reference evidence="6" key="1">
    <citation type="submission" date="2017-08" db="EMBL/GenBank/DDBJ databases">
        <title>A dynamic microbial community with high functional redundancy inhabits the cold, oxic subseafloor aquifer.</title>
        <authorList>
            <person name="Tully B.J."/>
            <person name="Wheat C.G."/>
            <person name="Glazer B.T."/>
            <person name="Huber J.A."/>
        </authorList>
    </citation>
    <scope>NUCLEOTIDE SEQUENCE [LARGE SCALE GENOMIC DNA]</scope>
</reference>
<comment type="pathway">
    <text evidence="4">Metabolic intermediate biosynthesis; chorismate biosynthesis; chorismate from D-erythrose 4-phosphate and phosphoenolpyruvate: step 1/7.</text>
</comment>
<dbReference type="PANTHER" id="PTHR21337:SF0">
    <property type="entry name" value="PHOSPHO-2-DEHYDRO-3-DEOXYHEPTONATE ALDOLASE"/>
    <property type="match status" value="1"/>
</dbReference>
<dbReference type="GO" id="GO:0003849">
    <property type="term" value="F:3-deoxy-7-phosphoheptulonate synthase activity"/>
    <property type="evidence" value="ECO:0007669"/>
    <property type="project" value="UniProtKB-EC"/>
</dbReference>
<keyword evidence="2 4" id="KW-0808">Transferase</keyword>
<keyword evidence="3" id="KW-0104">Cadmium</keyword>
<dbReference type="InterPro" id="IPR002480">
    <property type="entry name" value="DAHP_synth_2"/>
</dbReference>
<dbReference type="PANTHER" id="PTHR21337">
    <property type="entry name" value="PHOSPHO-2-DEHYDRO-3-DEOXYHEPTONATE ALDOLASE 1, 2"/>
    <property type="match status" value="1"/>
</dbReference>
<keyword evidence="4" id="KW-0028">Amino-acid biosynthesis</keyword>
<organism evidence="5 6">
    <name type="scientific">SAR324 cluster bacterium</name>
    <dbReference type="NCBI Taxonomy" id="2024889"/>
    <lineage>
        <taxon>Bacteria</taxon>
        <taxon>Deltaproteobacteria</taxon>
        <taxon>SAR324 cluster</taxon>
    </lineage>
</organism>
<accession>A0A2A4T8G8</accession>
<dbReference type="NCBIfam" id="TIGR01358">
    <property type="entry name" value="DAHP_synth_II"/>
    <property type="match status" value="1"/>
</dbReference>
<feature type="binding site" evidence="3">
    <location>
        <position position="323"/>
    </location>
    <ligand>
        <name>phosphoenolpyruvate</name>
        <dbReference type="ChEBI" id="CHEBI:58702"/>
    </ligand>
</feature>
<dbReference type="EC" id="2.5.1.54" evidence="4"/>
<dbReference type="EMBL" id="NVSR01000014">
    <property type="protein sequence ID" value="PCI29435.1"/>
    <property type="molecule type" value="Genomic_DNA"/>
</dbReference>
<feature type="binding site" evidence="3">
    <location>
        <position position="427"/>
    </location>
    <ligand>
        <name>Mn(2+)</name>
        <dbReference type="ChEBI" id="CHEBI:29035"/>
    </ligand>
</feature>
<feature type="binding site" evidence="3">
    <location>
        <position position="355"/>
    </location>
    <ligand>
        <name>Mn(2+)</name>
        <dbReference type="ChEBI" id="CHEBI:29035"/>
    </ligand>
</feature>
<evidence type="ECO:0000313" key="6">
    <source>
        <dbReference type="Proteomes" id="UP000218113"/>
    </source>
</evidence>
<evidence type="ECO:0000256" key="2">
    <source>
        <dbReference type="ARBA" id="ARBA00022679"/>
    </source>
</evidence>
<comment type="caution">
    <text evidence="5">The sequence shown here is derived from an EMBL/GenBank/DDBJ whole genome shotgun (WGS) entry which is preliminary data.</text>
</comment>
<sequence>MSTSNWSKSSWKAFPAMQQPDWPDLELYKGTLNEIESLPPLVFAGEIRSLRQQLAAAAQGKAFLLQGGDCAEEFNQCTAPTIRETLKVILQMAVVMTYGGERPVVKVGRIAGQYAKPRSKPTEMVNGQELPSFRGDLINSAEPTLAGRTPDVKKLLSGYFYSASTLNLLRAFTRGGYASLEEVHSWNKEFVKNSKAGKSYEKMATDIEKALKFMNVIGLNLDSNPQLKEVDFYTSHEALLLGYEEALTRQDTLTNKWYDCSAHMLWIGDRTRQLDGAHIEFFRGINNPIGVKIGPNHSMDEVKKMLSILNPNNEWGRITLITRFGKDQIQDYLPGLVRGVEEEGQRVLWSCDPMHGNTYVSGSKYKTRKVEDILSEIRSFFAIHKAEGTVAGGVHFELTGKDVTECVGGAQQISDGQLEENYATSCDPRLNAQQSLELAFLIAEILKG</sequence>
<protein>
    <recommendedName>
        <fullName evidence="4">Phospho-2-dehydro-3-deoxyheptonate aldolase</fullName>
        <ecNumber evidence="4">2.5.1.54</ecNumber>
    </recommendedName>
</protein>
<dbReference type="AlphaFoldDB" id="A0A2A4T8G8"/>
<keyword evidence="4" id="KW-0057">Aromatic amino acid biosynthesis</keyword>
<feature type="binding site" evidence="3">
    <location>
        <position position="70"/>
    </location>
    <ligand>
        <name>Mn(2+)</name>
        <dbReference type="ChEBI" id="CHEBI:29035"/>
    </ligand>
</feature>
<dbReference type="GO" id="GO:0008652">
    <property type="term" value="P:amino acid biosynthetic process"/>
    <property type="evidence" value="ECO:0007669"/>
    <property type="project" value="UniProtKB-KW"/>
</dbReference>
<keyword evidence="3" id="KW-0464">Manganese</keyword>